<accession>A0A2P5FR71</accession>
<dbReference type="EMBL" id="JXTC01000014">
    <property type="protein sequence ID" value="POO00254.1"/>
    <property type="molecule type" value="Genomic_DNA"/>
</dbReference>
<name>A0A2P5FR71_TREOI</name>
<comment type="caution">
    <text evidence="3">The sequence shown here is derived from an EMBL/GenBank/DDBJ whole genome shotgun (WGS) entry which is preliminary data.</text>
</comment>
<sequence length="132" mass="14729">MGCLRYRPNVCTMTTVNKSMCRLEKVNLGFLVLATLYRHALQPDAYRLNTLIHGMCTEGFMIVATEKKHPYLGLIDSLCKGGGMDEALSFSQDMINLGVVYPWIMDYANLVVGARFLIDMLDARISLSGSND</sequence>
<gene>
    <name evidence="3" type="ORF">TorRG33x02_040320</name>
</gene>
<dbReference type="InterPro" id="IPR011990">
    <property type="entry name" value="TPR-like_helical_dom_sf"/>
</dbReference>
<dbReference type="AlphaFoldDB" id="A0A2P5FR71"/>
<evidence type="ECO:0000256" key="1">
    <source>
        <dbReference type="ARBA" id="ARBA00007626"/>
    </source>
</evidence>
<dbReference type="OrthoDB" id="1194174at2759"/>
<dbReference type="PANTHER" id="PTHR47932:SF2">
    <property type="entry name" value="OS10G0484300 PROTEIN"/>
    <property type="match status" value="1"/>
</dbReference>
<dbReference type="InParanoid" id="A0A2P5FR71"/>
<dbReference type="Gene3D" id="1.25.40.10">
    <property type="entry name" value="Tetratricopeptide repeat domain"/>
    <property type="match status" value="1"/>
</dbReference>
<evidence type="ECO:0000256" key="2">
    <source>
        <dbReference type="ARBA" id="ARBA00022737"/>
    </source>
</evidence>
<keyword evidence="4" id="KW-1185">Reference proteome</keyword>
<dbReference type="STRING" id="63057.A0A2P5FR71"/>
<proteinExistence type="inferred from homology"/>
<dbReference type="Proteomes" id="UP000237000">
    <property type="component" value="Unassembled WGS sequence"/>
</dbReference>
<comment type="similarity">
    <text evidence="1">Belongs to the PPR family. P subfamily.</text>
</comment>
<dbReference type="PANTHER" id="PTHR47932">
    <property type="entry name" value="ATPASE EXPRESSION PROTEIN 3"/>
    <property type="match status" value="1"/>
</dbReference>
<evidence type="ECO:0000313" key="4">
    <source>
        <dbReference type="Proteomes" id="UP000237000"/>
    </source>
</evidence>
<protein>
    <submittedName>
        <fullName evidence="3">Pentatricopeptide repeat</fullName>
    </submittedName>
</protein>
<evidence type="ECO:0000313" key="3">
    <source>
        <dbReference type="EMBL" id="POO00254.1"/>
    </source>
</evidence>
<organism evidence="3 4">
    <name type="scientific">Trema orientale</name>
    <name type="common">Charcoal tree</name>
    <name type="synonym">Celtis orientalis</name>
    <dbReference type="NCBI Taxonomy" id="63057"/>
    <lineage>
        <taxon>Eukaryota</taxon>
        <taxon>Viridiplantae</taxon>
        <taxon>Streptophyta</taxon>
        <taxon>Embryophyta</taxon>
        <taxon>Tracheophyta</taxon>
        <taxon>Spermatophyta</taxon>
        <taxon>Magnoliopsida</taxon>
        <taxon>eudicotyledons</taxon>
        <taxon>Gunneridae</taxon>
        <taxon>Pentapetalae</taxon>
        <taxon>rosids</taxon>
        <taxon>fabids</taxon>
        <taxon>Rosales</taxon>
        <taxon>Cannabaceae</taxon>
        <taxon>Trema</taxon>
    </lineage>
</organism>
<keyword evidence="2" id="KW-0677">Repeat</keyword>
<reference evidence="4" key="1">
    <citation type="submission" date="2016-06" db="EMBL/GenBank/DDBJ databases">
        <title>Parallel loss of symbiosis genes in relatives of nitrogen-fixing non-legume Parasponia.</title>
        <authorList>
            <person name="Van Velzen R."/>
            <person name="Holmer R."/>
            <person name="Bu F."/>
            <person name="Rutten L."/>
            <person name="Van Zeijl A."/>
            <person name="Liu W."/>
            <person name="Santuari L."/>
            <person name="Cao Q."/>
            <person name="Sharma T."/>
            <person name="Shen D."/>
            <person name="Roswanjaya Y."/>
            <person name="Wardhani T."/>
            <person name="Kalhor M.S."/>
            <person name="Jansen J."/>
            <person name="Van den Hoogen J."/>
            <person name="Gungor B."/>
            <person name="Hartog M."/>
            <person name="Hontelez J."/>
            <person name="Verver J."/>
            <person name="Yang W.-C."/>
            <person name="Schijlen E."/>
            <person name="Repin R."/>
            <person name="Schilthuizen M."/>
            <person name="Schranz E."/>
            <person name="Heidstra R."/>
            <person name="Miyata K."/>
            <person name="Fedorova E."/>
            <person name="Kohlen W."/>
            <person name="Bisseling T."/>
            <person name="Smit S."/>
            <person name="Geurts R."/>
        </authorList>
    </citation>
    <scope>NUCLEOTIDE SEQUENCE [LARGE SCALE GENOMIC DNA]</scope>
    <source>
        <strain evidence="4">cv. RG33-2</strain>
    </source>
</reference>
<dbReference type="GO" id="GO:0003729">
    <property type="term" value="F:mRNA binding"/>
    <property type="evidence" value="ECO:0007669"/>
    <property type="project" value="TreeGrafter"/>
</dbReference>